<proteinExistence type="inferred from homology"/>
<dbReference type="Gene3D" id="1.25.10.10">
    <property type="entry name" value="Leucine-rich Repeat Variant"/>
    <property type="match status" value="2"/>
</dbReference>
<keyword evidence="3" id="KW-0689">Ribosomal protein</keyword>
<dbReference type="GO" id="GO:0005739">
    <property type="term" value="C:mitochondrion"/>
    <property type="evidence" value="ECO:0007669"/>
    <property type="project" value="UniProtKB-SubCell"/>
</dbReference>
<comment type="subcellular location">
    <subcellularLocation>
        <location evidence="1">Mitochondrion</location>
    </subcellularLocation>
</comment>
<dbReference type="GO" id="GO:0005840">
    <property type="term" value="C:ribosome"/>
    <property type="evidence" value="ECO:0007669"/>
    <property type="project" value="UniProtKB-KW"/>
</dbReference>
<evidence type="ECO:0000256" key="4">
    <source>
        <dbReference type="ARBA" id="ARBA00023128"/>
    </source>
</evidence>
<evidence type="ECO:0000313" key="7">
    <source>
        <dbReference type="EMBL" id="KAK4225737.1"/>
    </source>
</evidence>
<reference evidence="7" key="2">
    <citation type="submission" date="2023-05" db="EMBL/GenBank/DDBJ databases">
        <authorList>
            <consortium name="Lawrence Berkeley National Laboratory"/>
            <person name="Steindorff A."/>
            <person name="Hensen N."/>
            <person name="Bonometti L."/>
            <person name="Westerberg I."/>
            <person name="Brannstrom I.O."/>
            <person name="Guillou S."/>
            <person name="Cros-Aarteil S."/>
            <person name="Calhoun S."/>
            <person name="Haridas S."/>
            <person name="Kuo A."/>
            <person name="Mondo S."/>
            <person name="Pangilinan J."/>
            <person name="Riley R."/>
            <person name="Labutti K."/>
            <person name="Andreopoulos B."/>
            <person name="Lipzen A."/>
            <person name="Chen C."/>
            <person name="Yanf M."/>
            <person name="Daum C."/>
            <person name="Ng V."/>
            <person name="Clum A."/>
            <person name="Ohm R."/>
            <person name="Martin F."/>
            <person name="Silar P."/>
            <person name="Natvig D."/>
            <person name="Lalanne C."/>
            <person name="Gautier V."/>
            <person name="Ament-Velasquez S.L."/>
            <person name="Kruys A."/>
            <person name="Hutchinson M.I."/>
            <person name="Powell A.J."/>
            <person name="Barry K."/>
            <person name="Miller A.N."/>
            <person name="Grigoriev I.V."/>
            <person name="Debuchy R."/>
            <person name="Gladieux P."/>
            <person name="Thoren M.H."/>
            <person name="Johannesson H."/>
        </authorList>
    </citation>
    <scope>NUCLEOTIDE SEQUENCE</scope>
    <source>
        <strain evidence="7">CBS 990.96</strain>
    </source>
</reference>
<evidence type="ECO:0000256" key="6">
    <source>
        <dbReference type="ARBA" id="ARBA00035183"/>
    </source>
</evidence>
<dbReference type="AlphaFoldDB" id="A0AAN7GVH7"/>
<name>A0AAN7GVH7_9PEZI</name>
<organism evidence="7 8">
    <name type="scientific">Podospora fimiseda</name>
    <dbReference type="NCBI Taxonomy" id="252190"/>
    <lineage>
        <taxon>Eukaryota</taxon>
        <taxon>Fungi</taxon>
        <taxon>Dikarya</taxon>
        <taxon>Ascomycota</taxon>
        <taxon>Pezizomycotina</taxon>
        <taxon>Sordariomycetes</taxon>
        <taxon>Sordariomycetidae</taxon>
        <taxon>Sordariales</taxon>
        <taxon>Podosporaceae</taxon>
        <taxon>Podospora</taxon>
    </lineage>
</organism>
<keyword evidence="4" id="KW-0496">Mitochondrion</keyword>
<comment type="caution">
    <text evidence="7">The sequence shown here is derived from an EMBL/GenBank/DDBJ whole genome shotgun (WGS) entry which is preliminary data.</text>
</comment>
<dbReference type="SUPFAM" id="SSF48371">
    <property type="entry name" value="ARM repeat"/>
    <property type="match status" value="1"/>
</dbReference>
<dbReference type="PANTHER" id="PTHR10957">
    <property type="entry name" value="RAP1 GTPASE-GDP DISSOCIATION STIMULATOR 1"/>
    <property type="match status" value="1"/>
</dbReference>
<evidence type="ECO:0000256" key="3">
    <source>
        <dbReference type="ARBA" id="ARBA00022980"/>
    </source>
</evidence>
<dbReference type="GO" id="GO:0005085">
    <property type="term" value="F:guanyl-nucleotide exchange factor activity"/>
    <property type="evidence" value="ECO:0007669"/>
    <property type="project" value="InterPro"/>
</dbReference>
<evidence type="ECO:0000256" key="1">
    <source>
        <dbReference type="ARBA" id="ARBA00004173"/>
    </source>
</evidence>
<sequence length="1031" mass="112285">MRRFQRIRSAASTGICSSSLSTVAPVRTSAAAISNPSSTQQFACTASRPLWRTCQQPRCFSTTLATRSSPVELEETAEYEAEAPAIETDLVYPGEIVEAVPAEDVMDPHYKPAESMNDLVEVGGLQNWWEDPDHWGSSKKYVGFGPTEKVTDPALLQWVARRAVVEALVLKEHVGPKAKKLRHALLRASGVPKELSQLVNAEIVAGPDGGAALKDSESAYTIYKRSLNKKHGAVQGLGATAEEASPLVASWGKEWKKIELRDPVVKFFAATRIHRLTGHIIPDGKLVAITNIDGLVKAVVTPPKPAKLAELVEKKALFSELPNVKVFPRRVTPIDKEKMVGRWKIIARELQEHGLPLTGTGDYGKSVERKWVEGKEQVEALLQGSKSDEESTRTENLKGILETLKKENADELAAAAGKLADAARDASWRIPIGNSGILDFVLSSIPAEGLEHPLNRQALRLIGNSCADCDENRARVVESGKLSTTVKNFMADDALVPFAIAATLNSCVDYEKAQVQVCEAGFSKVLIDIVSGPRLSHVHLSHVMTILEMLSNQTAEPKFANPDTPALLLKLAVSNSYEADLDTFLEICSPALAYLTHQDLQPPFLTNNGLPLLQQAFLQSYTRFPTTDSDPDTADQLKQVWTTFVAIFADISAQPTFATACSLTSSEASTLISWLEDHPQDPHLQTASCLSLGNLSRSDEVTLSLLPRVQPSLSSILQRAIPPKDPDSPLPVPPLQLIHATLSFLKNLAIPQQNKPILGSSLLPKILPGLWTTTTTQPQLQFTAISLTRLLLFNCPENISILISPTPDSSTPSLLSLLSQTAEAADELPTKTESARAVVSVCRALHSPSPSTTPILSSSSPKESYSTHNKIISTSFSRLIAQSKFPPIKTDAIFVLALMSRSDQTEGSQMAKEVIENDVEVFKSIITAITGSDELVKSLLGENKIEEIVEEEKEGKVIAKGLEELSLEPKQLEANKMHPIGMSKVDRENGMVLVAALLQRFGEELTGEKRKLFEEVLRVGGELIVKDREGK</sequence>
<dbReference type="Proteomes" id="UP001301958">
    <property type="component" value="Unassembled WGS sequence"/>
</dbReference>
<dbReference type="InterPro" id="IPR040144">
    <property type="entry name" value="RAP1GDS1"/>
</dbReference>
<dbReference type="GO" id="GO:1990904">
    <property type="term" value="C:ribonucleoprotein complex"/>
    <property type="evidence" value="ECO:0007669"/>
    <property type="project" value="UniProtKB-KW"/>
</dbReference>
<gene>
    <name evidence="7" type="ORF">QBC38DRAFT_420650</name>
</gene>
<keyword evidence="8" id="KW-1185">Reference proteome</keyword>
<dbReference type="InterPro" id="IPR018305">
    <property type="entry name" value="Ribosomal_m50"/>
</dbReference>
<keyword evidence="5" id="KW-0687">Ribonucleoprotein</keyword>
<dbReference type="EMBL" id="MU865360">
    <property type="protein sequence ID" value="KAK4225737.1"/>
    <property type="molecule type" value="Genomic_DNA"/>
</dbReference>
<comment type="similarity">
    <text evidence="2">Belongs to the mitochondrion-specific ribosomal protein mL50 family.</text>
</comment>
<evidence type="ECO:0000313" key="8">
    <source>
        <dbReference type="Proteomes" id="UP001301958"/>
    </source>
</evidence>
<evidence type="ECO:0000256" key="2">
    <source>
        <dbReference type="ARBA" id="ARBA00008860"/>
    </source>
</evidence>
<reference evidence="7" key="1">
    <citation type="journal article" date="2023" name="Mol. Phylogenet. Evol.">
        <title>Genome-scale phylogeny and comparative genomics of the fungal order Sordariales.</title>
        <authorList>
            <person name="Hensen N."/>
            <person name="Bonometti L."/>
            <person name="Westerberg I."/>
            <person name="Brannstrom I.O."/>
            <person name="Guillou S."/>
            <person name="Cros-Aarteil S."/>
            <person name="Calhoun S."/>
            <person name="Haridas S."/>
            <person name="Kuo A."/>
            <person name="Mondo S."/>
            <person name="Pangilinan J."/>
            <person name="Riley R."/>
            <person name="LaButti K."/>
            <person name="Andreopoulos B."/>
            <person name="Lipzen A."/>
            <person name="Chen C."/>
            <person name="Yan M."/>
            <person name="Daum C."/>
            <person name="Ng V."/>
            <person name="Clum A."/>
            <person name="Steindorff A."/>
            <person name="Ohm R.A."/>
            <person name="Martin F."/>
            <person name="Silar P."/>
            <person name="Natvig D.O."/>
            <person name="Lalanne C."/>
            <person name="Gautier V."/>
            <person name="Ament-Velasquez S.L."/>
            <person name="Kruys A."/>
            <person name="Hutchinson M.I."/>
            <person name="Powell A.J."/>
            <person name="Barry K."/>
            <person name="Miller A.N."/>
            <person name="Grigoriev I.V."/>
            <person name="Debuchy R."/>
            <person name="Gladieux P."/>
            <person name="Hiltunen Thoren M."/>
            <person name="Johannesson H."/>
        </authorList>
    </citation>
    <scope>NUCLEOTIDE SEQUENCE</scope>
    <source>
        <strain evidence="7">CBS 990.96</strain>
    </source>
</reference>
<evidence type="ECO:0000256" key="5">
    <source>
        <dbReference type="ARBA" id="ARBA00023274"/>
    </source>
</evidence>
<dbReference type="Pfam" id="PF10501">
    <property type="entry name" value="Ribosomal_L50"/>
    <property type="match status" value="1"/>
</dbReference>
<accession>A0AAN7GVH7</accession>
<protein>
    <recommendedName>
        <fullName evidence="6">Large ribosomal subunit protein mL50</fullName>
    </recommendedName>
</protein>
<dbReference type="InterPro" id="IPR011989">
    <property type="entry name" value="ARM-like"/>
</dbReference>
<dbReference type="InterPro" id="IPR016024">
    <property type="entry name" value="ARM-type_fold"/>
</dbReference>